<evidence type="ECO:0000256" key="8">
    <source>
        <dbReference type="ARBA" id="ARBA00023136"/>
    </source>
</evidence>
<gene>
    <name evidence="9 11" type="primary">btuD</name>
    <name evidence="11" type="ORF">ABU178_09345</name>
</gene>
<dbReference type="Proteomes" id="UP001611251">
    <property type="component" value="Unassembled WGS sequence"/>
</dbReference>
<keyword evidence="7 9" id="KW-1278">Translocase</keyword>
<comment type="similarity">
    <text evidence="1">Belongs to the ABC transporter superfamily. Drug exporter-2 (TC 3.A.1.117) family.</text>
</comment>
<dbReference type="PANTHER" id="PTHR42734:SF18">
    <property type="entry name" value="VITAMIN B12 IMPORT ATP-BINDING PROTEIN BTUD"/>
    <property type="match status" value="1"/>
</dbReference>
<dbReference type="PROSITE" id="PS00211">
    <property type="entry name" value="ABC_TRANSPORTER_1"/>
    <property type="match status" value="1"/>
</dbReference>
<evidence type="ECO:0000256" key="5">
    <source>
        <dbReference type="ARBA" id="ARBA00022741"/>
    </source>
</evidence>
<dbReference type="InterPro" id="IPR027417">
    <property type="entry name" value="P-loop_NTPase"/>
</dbReference>
<keyword evidence="2 9" id="KW-0813">Transport</keyword>
<dbReference type="EC" id="7.6.2.8" evidence="9"/>
<keyword evidence="6 9" id="KW-0067">ATP-binding</keyword>
<dbReference type="NCBIfam" id="NF002981">
    <property type="entry name" value="PRK03695.1"/>
    <property type="match status" value="1"/>
</dbReference>
<dbReference type="EMBL" id="JBGFSN010000004">
    <property type="protein sequence ID" value="MFH8134373.1"/>
    <property type="molecule type" value="Genomic_DNA"/>
</dbReference>
<dbReference type="PANTHER" id="PTHR42734">
    <property type="entry name" value="METAL TRANSPORT SYSTEM ATP-BINDING PROTEIN TM_0124-RELATED"/>
    <property type="match status" value="1"/>
</dbReference>
<dbReference type="InterPro" id="IPR023693">
    <property type="entry name" value="ABC_transptr_BtuD"/>
</dbReference>
<dbReference type="InterPro" id="IPR003593">
    <property type="entry name" value="AAA+_ATPase"/>
</dbReference>
<evidence type="ECO:0000256" key="9">
    <source>
        <dbReference type="HAMAP-Rule" id="MF_01005"/>
    </source>
</evidence>
<evidence type="ECO:0000256" key="4">
    <source>
        <dbReference type="ARBA" id="ARBA00022519"/>
    </source>
</evidence>
<keyword evidence="5 9" id="KW-0547">Nucleotide-binding</keyword>
<dbReference type="InterPro" id="IPR017871">
    <property type="entry name" value="ABC_transporter-like_CS"/>
</dbReference>
<feature type="binding site" evidence="9">
    <location>
        <begin position="31"/>
        <end position="38"/>
    </location>
    <ligand>
        <name>ATP</name>
        <dbReference type="ChEBI" id="CHEBI:30616"/>
    </ligand>
</feature>
<evidence type="ECO:0000256" key="3">
    <source>
        <dbReference type="ARBA" id="ARBA00022475"/>
    </source>
</evidence>
<dbReference type="SMART" id="SM00382">
    <property type="entry name" value="AAA"/>
    <property type="match status" value="1"/>
</dbReference>
<dbReference type="PROSITE" id="PS50893">
    <property type="entry name" value="ABC_TRANSPORTER_2"/>
    <property type="match status" value="1"/>
</dbReference>
<evidence type="ECO:0000256" key="6">
    <source>
        <dbReference type="ARBA" id="ARBA00022840"/>
    </source>
</evidence>
<dbReference type="InterPro" id="IPR050153">
    <property type="entry name" value="Metal_Ion_Import_ABC"/>
</dbReference>
<dbReference type="HAMAP" id="MF_01005">
    <property type="entry name" value="BtuD"/>
    <property type="match status" value="1"/>
</dbReference>
<accession>A0ABW7PVN7</accession>
<name>A0ABW7PVN7_9GAMM</name>
<dbReference type="RefSeq" id="WP_397214115.1">
    <property type="nucleotide sequence ID" value="NZ_JBGFSN010000004.1"/>
</dbReference>
<comment type="subcellular location">
    <subcellularLocation>
        <location evidence="9">Cell membrane</location>
        <topology evidence="9">Peripheral membrane protein</topology>
    </subcellularLocation>
</comment>
<evidence type="ECO:0000259" key="10">
    <source>
        <dbReference type="PROSITE" id="PS50893"/>
    </source>
</evidence>
<comment type="catalytic activity">
    <reaction evidence="9">
        <text>an R-cob(III)alamin(out) + ATP + H2O = an R-cob(III)alamin(in) + ADP + phosphate + H(+)</text>
        <dbReference type="Rhea" id="RHEA:17873"/>
        <dbReference type="ChEBI" id="CHEBI:15377"/>
        <dbReference type="ChEBI" id="CHEBI:15378"/>
        <dbReference type="ChEBI" id="CHEBI:30616"/>
        <dbReference type="ChEBI" id="CHEBI:43474"/>
        <dbReference type="ChEBI" id="CHEBI:140785"/>
        <dbReference type="ChEBI" id="CHEBI:456216"/>
        <dbReference type="EC" id="7.6.2.8"/>
    </reaction>
</comment>
<evidence type="ECO:0000256" key="2">
    <source>
        <dbReference type="ARBA" id="ARBA00022448"/>
    </source>
</evidence>
<dbReference type="Gene3D" id="3.40.50.300">
    <property type="entry name" value="P-loop containing nucleotide triphosphate hydrolases"/>
    <property type="match status" value="1"/>
</dbReference>
<reference evidence="11 12" key="1">
    <citation type="submission" date="2024-08" db="EMBL/GenBank/DDBJ databases">
        <title>Pantoea ronii - a newly identified human opportunistic pathogen.</title>
        <authorList>
            <person name="Keidar-Friedman D."/>
            <person name="Sorek N."/>
            <person name="Leshin-Carmel D."/>
            <person name="Tsur A."/>
            <person name="Amsalem M."/>
            <person name="Tolkach D."/>
            <person name="Brosh-Nissimov T."/>
        </authorList>
    </citation>
    <scope>NUCLEOTIDE SEQUENCE [LARGE SCALE GENOMIC DNA]</scope>
    <source>
        <strain evidence="11 12">AA23256</strain>
    </source>
</reference>
<evidence type="ECO:0000256" key="7">
    <source>
        <dbReference type="ARBA" id="ARBA00022967"/>
    </source>
</evidence>
<comment type="similarity">
    <text evidence="9">Belongs to the ABC transporter superfamily. Vitamin B12 importer (TC 3.A.1.13.1) family.</text>
</comment>
<dbReference type="Pfam" id="PF00005">
    <property type="entry name" value="ABC_tran"/>
    <property type="match status" value="1"/>
</dbReference>
<organism evidence="11 12">
    <name type="scientific">Pantoea osteomyelitidis</name>
    <dbReference type="NCBI Taxonomy" id="3230026"/>
    <lineage>
        <taxon>Bacteria</taxon>
        <taxon>Pseudomonadati</taxon>
        <taxon>Pseudomonadota</taxon>
        <taxon>Gammaproteobacteria</taxon>
        <taxon>Enterobacterales</taxon>
        <taxon>Erwiniaceae</taxon>
        <taxon>Pantoea</taxon>
    </lineage>
</organism>
<comment type="subunit">
    <text evidence="9">The complex is composed of two ATP-binding proteins (BtuD), two transmembrane proteins (BtuC) and a solute-binding protein (BtuF).</text>
</comment>
<protein>
    <recommendedName>
        <fullName evidence="9">Vitamin B12 import ATP-binding protein BtuD</fullName>
        <ecNumber evidence="9">7.6.2.8</ecNumber>
    </recommendedName>
    <alternativeName>
        <fullName evidence="9">Vitamin B12-transporting ATPase</fullName>
    </alternativeName>
</protein>
<dbReference type="GO" id="GO:0005524">
    <property type="term" value="F:ATP binding"/>
    <property type="evidence" value="ECO:0007669"/>
    <property type="project" value="UniProtKB-KW"/>
</dbReference>
<proteinExistence type="inferred from homology"/>
<keyword evidence="8 9" id="KW-0472">Membrane</keyword>
<keyword evidence="12" id="KW-1185">Reference proteome</keyword>
<keyword evidence="3 9" id="KW-1003">Cell membrane</keyword>
<comment type="function">
    <text evidence="9">Part of the ABC transporter complex BtuCDF involved in vitamin B12 import. Responsible for energy coupling to the transport system.</text>
</comment>
<dbReference type="InterPro" id="IPR003439">
    <property type="entry name" value="ABC_transporter-like_ATP-bd"/>
</dbReference>
<dbReference type="SUPFAM" id="SSF52540">
    <property type="entry name" value="P-loop containing nucleoside triphosphate hydrolases"/>
    <property type="match status" value="1"/>
</dbReference>
<feature type="domain" description="ABC transporter" evidence="10">
    <location>
        <begin position="3"/>
        <end position="235"/>
    </location>
</feature>
<evidence type="ECO:0000256" key="1">
    <source>
        <dbReference type="ARBA" id="ARBA00006526"/>
    </source>
</evidence>
<evidence type="ECO:0000313" key="12">
    <source>
        <dbReference type="Proteomes" id="UP001611251"/>
    </source>
</evidence>
<comment type="caution">
    <text evidence="11">The sequence shown here is derived from an EMBL/GenBank/DDBJ whole genome shotgun (WGS) entry which is preliminary data.</text>
</comment>
<sequence length="251" mass="27345">MLMRLQGVAVPGRLAPFSATLPAGQLLHLVGPNGAGKSTVLTLLAGLLAFRGEIDFLRQPLTRWTAQALAQTRAWLPQQQAPLSQMPVFHYLQLHLQANSDALHKDAALRAVLEELQLMDKLKRPLTQLSGGEWQRVRLAAVALQIDPAINPQGKLLILDEPMTALDVAQQKAADDVIARLCKAGITVIASGHDLNHSLQQADSVWLMHQGAVVAQGNAATLLTPERLSPIYQIAFRQFELDGHSLLTVLR</sequence>
<evidence type="ECO:0000313" key="11">
    <source>
        <dbReference type="EMBL" id="MFH8134373.1"/>
    </source>
</evidence>
<keyword evidence="4" id="KW-0997">Cell inner membrane</keyword>